<dbReference type="OrthoDB" id="9801609at2"/>
<protein>
    <submittedName>
        <fullName evidence="3">Glycosyl transferase group 1</fullName>
    </submittedName>
</protein>
<dbReference type="EMBL" id="CP002085">
    <property type="protein sequence ID" value="ADK83825.1"/>
    <property type="molecule type" value="Genomic_DNA"/>
</dbReference>
<dbReference type="GO" id="GO:0009103">
    <property type="term" value="P:lipopolysaccharide biosynthetic process"/>
    <property type="evidence" value="ECO:0007669"/>
    <property type="project" value="TreeGrafter"/>
</dbReference>
<dbReference type="Gene3D" id="3.40.50.2000">
    <property type="entry name" value="Glycogen Phosphorylase B"/>
    <property type="match status" value="4"/>
</dbReference>
<dbReference type="Pfam" id="PF00534">
    <property type="entry name" value="Glycos_transf_1"/>
    <property type="match status" value="1"/>
</dbReference>
<proteinExistence type="predicted"/>
<dbReference type="InterPro" id="IPR001296">
    <property type="entry name" value="Glyco_trans_1"/>
</dbReference>
<dbReference type="KEGG" id="dbr:Deba_0452"/>
<keyword evidence="4" id="KW-1185">Reference proteome</keyword>
<dbReference type="Pfam" id="PF13692">
    <property type="entry name" value="Glyco_trans_1_4"/>
    <property type="match status" value="1"/>
</dbReference>
<keyword evidence="1 3" id="KW-0808">Transferase</keyword>
<sequence>MASEASKGLRATFVTPWYGQGIPGGAEAEARRTAQNLAQAGVDVGVLTTCLAGLGSDWDSDALPAGESVEQGVRVRRFPTAGRDAEAFNRLNQRVMAGHFLTPHEERDFFGNMINSPELLAYLAAHPEEGPFFFIPYLFTTAVWGPLIHPAKSVIIPCLHDEGYARTASVRRAFEAARAVVFHAPAEKSLAARLYDLGRTEPLILGEGIETGWHGDAERFKQKYGHGRFILYAGRKDAGKNVPLLIHYFMRYVAERQGADGLKLLLIGNLPAPIPPGGEKYCLDLGFVPLQDKYDAYAAAELLVQPSIMESFSIVIMESWLAGAPVLVHGDCAVTREHVERSGGGLHFRDYPHFAQCLELILADRALRDQMAQAGRRYVLDNYSWPEVTRRYLGLIERLSAEPTPAPTRWEGPIARQPAGRAKGPKIHQMLPDFAFGDAIGSDVLALQKALRSWGAASDVFALNVDARVAGQARPIHEYAAEAGPDDVLIFHFSIGHPLVEQFLSLPGRKVLRYHNITPARYFDELNPEAAQRCRQGRQQLALVAPAVELGLGVSPYNAEELRQAGCPAVEVSPILLDLDVLNTPPDGLVLGRFGDRRRNVLHVGRLAPNKCVEDLIKTHYWLNKLAPGARLLIVGSAGGMEPYAWAMRRLVGELGVRDAHFSGHVSFPALMAYYRAADVYLCQSEHEGFCVPLVESMHFGLPIVAHAATGVPGTLGDGGVLLPHKDHVATAETLAHILGDEGLRRQLSAAAQARLERFRPRRVAEELRQILNQRLGLALGGRS</sequence>
<dbReference type="RefSeq" id="WP_013257281.1">
    <property type="nucleotide sequence ID" value="NC_014365.1"/>
</dbReference>
<gene>
    <name evidence="3" type="ordered locus">Deba_0452</name>
</gene>
<evidence type="ECO:0000313" key="4">
    <source>
        <dbReference type="Proteomes" id="UP000009047"/>
    </source>
</evidence>
<organism evidence="3 4">
    <name type="scientific">Desulfarculus baarsii (strain ATCC 33931 / DSM 2075 / LMG 7858 / VKM B-1802 / 2st14)</name>
    <dbReference type="NCBI Taxonomy" id="644282"/>
    <lineage>
        <taxon>Bacteria</taxon>
        <taxon>Pseudomonadati</taxon>
        <taxon>Thermodesulfobacteriota</taxon>
        <taxon>Desulfarculia</taxon>
        <taxon>Desulfarculales</taxon>
        <taxon>Desulfarculaceae</taxon>
        <taxon>Desulfarculus</taxon>
    </lineage>
</organism>
<evidence type="ECO:0000259" key="2">
    <source>
        <dbReference type="Pfam" id="PF00534"/>
    </source>
</evidence>
<dbReference type="AlphaFoldDB" id="E1QE39"/>
<dbReference type="PANTHER" id="PTHR46401:SF2">
    <property type="entry name" value="GLYCOSYLTRANSFERASE WBBK-RELATED"/>
    <property type="match status" value="1"/>
</dbReference>
<dbReference type="PANTHER" id="PTHR46401">
    <property type="entry name" value="GLYCOSYLTRANSFERASE WBBK-RELATED"/>
    <property type="match status" value="1"/>
</dbReference>
<dbReference type="SUPFAM" id="SSF53756">
    <property type="entry name" value="UDP-Glycosyltransferase/glycogen phosphorylase"/>
    <property type="match status" value="2"/>
</dbReference>
<dbReference type="STRING" id="644282.Deba_0452"/>
<name>E1QE39_DESB2</name>
<feature type="domain" description="Glycosyl transferase family 1" evidence="2">
    <location>
        <begin position="597"/>
        <end position="754"/>
    </location>
</feature>
<dbReference type="Proteomes" id="UP000009047">
    <property type="component" value="Chromosome"/>
</dbReference>
<dbReference type="CDD" id="cd03801">
    <property type="entry name" value="GT4_PimA-like"/>
    <property type="match status" value="2"/>
</dbReference>
<dbReference type="CAZy" id="GT4">
    <property type="family name" value="Glycosyltransferase Family 4"/>
</dbReference>
<evidence type="ECO:0000256" key="1">
    <source>
        <dbReference type="ARBA" id="ARBA00022679"/>
    </source>
</evidence>
<dbReference type="GO" id="GO:0016757">
    <property type="term" value="F:glycosyltransferase activity"/>
    <property type="evidence" value="ECO:0007669"/>
    <property type="project" value="InterPro"/>
</dbReference>
<dbReference type="HOGENOM" id="CLU_357435_0_0_7"/>
<accession>E1QE39</accession>
<evidence type="ECO:0000313" key="3">
    <source>
        <dbReference type="EMBL" id="ADK83825.1"/>
    </source>
</evidence>
<dbReference type="eggNOG" id="COG0438">
    <property type="taxonomic scope" value="Bacteria"/>
</dbReference>
<reference evidence="3 4" key="1">
    <citation type="journal article" date="2010" name="Stand. Genomic Sci.">
        <title>Complete genome sequence of Desulfarculus baarsii type strain (2st14).</title>
        <authorList>
            <person name="Sun H."/>
            <person name="Spring S."/>
            <person name="Lapidus A."/>
            <person name="Davenport K."/>
            <person name="Del Rio T.G."/>
            <person name="Tice H."/>
            <person name="Nolan M."/>
            <person name="Copeland A."/>
            <person name="Cheng J.F."/>
            <person name="Lucas S."/>
            <person name="Tapia R."/>
            <person name="Goodwin L."/>
            <person name="Pitluck S."/>
            <person name="Ivanova N."/>
            <person name="Pagani I."/>
            <person name="Mavromatis K."/>
            <person name="Ovchinnikova G."/>
            <person name="Pati A."/>
            <person name="Chen A."/>
            <person name="Palaniappan K."/>
            <person name="Hauser L."/>
            <person name="Chang Y.J."/>
            <person name="Jeffries C.D."/>
            <person name="Detter J.C."/>
            <person name="Han C."/>
            <person name="Rohde M."/>
            <person name="Brambilla E."/>
            <person name="Goker M."/>
            <person name="Woyke T."/>
            <person name="Bristow J."/>
            <person name="Eisen J.A."/>
            <person name="Markowitz V."/>
            <person name="Hugenholtz P."/>
            <person name="Kyrpides N.C."/>
            <person name="Klenk H.P."/>
            <person name="Land M."/>
        </authorList>
    </citation>
    <scope>NUCLEOTIDE SEQUENCE [LARGE SCALE GENOMIC DNA]</scope>
    <source>
        <strain evidence="4">ATCC 33931 / DSM 2075 / LMG 7858 / VKM B-1802 / 2st14</strain>
    </source>
</reference>